<reference evidence="2 3" key="1">
    <citation type="submission" date="2018-03" db="EMBL/GenBank/DDBJ databases">
        <title>Genomic Encyclopedia of Archaeal and Bacterial Type Strains, Phase II (KMG-II): from individual species to whole genera.</title>
        <authorList>
            <person name="Goeker M."/>
        </authorList>
    </citation>
    <scope>NUCLEOTIDE SEQUENCE [LARGE SCALE GENOMIC DNA]</scope>
    <source>
        <strain evidence="2 3">DSM 45601</strain>
    </source>
</reference>
<dbReference type="EMBL" id="PVZC01000003">
    <property type="protein sequence ID" value="PRX99557.1"/>
    <property type="molecule type" value="Genomic_DNA"/>
</dbReference>
<dbReference type="PANTHER" id="PTHR18964:SF149">
    <property type="entry name" value="BIFUNCTIONAL UDP-N-ACETYLGLUCOSAMINE 2-EPIMERASE_N-ACETYLMANNOSAMINE KINASE"/>
    <property type="match status" value="1"/>
</dbReference>
<comment type="caution">
    <text evidence="2">The sequence shown here is derived from an EMBL/GenBank/DDBJ whole genome shotgun (WGS) entry which is preliminary data.</text>
</comment>
<organism evidence="2 3">
    <name type="scientific">Allonocardiopsis opalescens</name>
    <dbReference type="NCBI Taxonomy" id="1144618"/>
    <lineage>
        <taxon>Bacteria</taxon>
        <taxon>Bacillati</taxon>
        <taxon>Actinomycetota</taxon>
        <taxon>Actinomycetes</taxon>
        <taxon>Streptosporangiales</taxon>
        <taxon>Allonocardiopsis</taxon>
    </lineage>
</organism>
<keyword evidence="2" id="KW-0808">Transferase</keyword>
<dbReference type="Gene3D" id="3.30.420.40">
    <property type="match status" value="2"/>
</dbReference>
<keyword evidence="3" id="KW-1185">Reference proteome</keyword>
<evidence type="ECO:0000313" key="3">
    <source>
        <dbReference type="Proteomes" id="UP000237846"/>
    </source>
</evidence>
<dbReference type="SUPFAM" id="SSF46785">
    <property type="entry name" value="Winged helix' DNA-binding domain"/>
    <property type="match status" value="1"/>
</dbReference>
<evidence type="ECO:0000313" key="2">
    <source>
        <dbReference type="EMBL" id="PRX99557.1"/>
    </source>
</evidence>
<dbReference type="InterPro" id="IPR036390">
    <property type="entry name" value="WH_DNA-bd_sf"/>
</dbReference>
<accession>A0A2T0Q6V2</accession>
<dbReference type="InterPro" id="IPR043129">
    <property type="entry name" value="ATPase_NBD"/>
</dbReference>
<dbReference type="Pfam" id="PF00480">
    <property type="entry name" value="ROK"/>
    <property type="match status" value="1"/>
</dbReference>
<dbReference type="Proteomes" id="UP000237846">
    <property type="component" value="Unassembled WGS sequence"/>
</dbReference>
<dbReference type="AlphaFoldDB" id="A0A2T0Q6V2"/>
<gene>
    <name evidence="2" type="ORF">CLV72_103158</name>
</gene>
<name>A0A2T0Q6V2_9ACTN</name>
<dbReference type="RefSeq" id="WP_170140949.1">
    <property type="nucleotide sequence ID" value="NZ_PVZC01000003.1"/>
</dbReference>
<keyword evidence="2" id="KW-0418">Kinase</keyword>
<protein>
    <submittedName>
        <fullName evidence="2">Putative NBD/HSP70 family sugar kinase</fullName>
    </submittedName>
</protein>
<dbReference type="GO" id="GO:0016301">
    <property type="term" value="F:kinase activity"/>
    <property type="evidence" value="ECO:0007669"/>
    <property type="project" value="UniProtKB-KW"/>
</dbReference>
<dbReference type="SUPFAM" id="SSF53067">
    <property type="entry name" value="Actin-like ATPase domain"/>
    <property type="match status" value="1"/>
</dbReference>
<proteinExistence type="inferred from homology"/>
<dbReference type="PANTHER" id="PTHR18964">
    <property type="entry name" value="ROK (REPRESSOR, ORF, KINASE) FAMILY"/>
    <property type="match status" value="1"/>
</dbReference>
<sequence length="378" mass="38644">MHSPRSAASRLLTLVHREGRISRSAATTRLGLSRSAIGLAIEALSELGMLRVASPAEPAGRGRPSPLIEPAPGGPAVVAIRLHRTGAELALVGLGHRVLARASRGFPSDDREPTAVFAQLAAWTRELSDDRPPGRAAIAVPGMVGPGDGRIASATMFDWVDVPGRELAREHFGPLPVELSRDAPLSAVAEYRYGAGRGAAHLLFLSCTDVGIGGALVDGDGLYLGSGYAMEVGHLCLVPGGRPCPCGARGCLQTYADSGALLAAAGLTGEPALAGRVLDGAEAGDAQLLAAVDEVARAIGAGLLTLVNLTSPDRIVLAGRHARVLRLRPELVTGPLRASVVARASGPGVVAAELPDTELRGAADLAFAPLLAAPEAAR</sequence>
<evidence type="ECO:0000256" key="1">
    <source>
        <dbReference type="ARBA" id="ARBA00006479"/>
    </source>
</evidence>
<dbReference type="Gene3D" id="1.10.10.10">
    <property type="entry name" value="Winged helix-like DNA-binding domain superfamily/Winged helix DNA-binding domain"/>
    <property type="match status" value="1"/>
</dbReference>
<dbReference type="InterPro" id="IPR036388">
    <property type="entry name" value="WH-like_DNA-bd_sf"/>
</dbReference>
<dbReference type="InterPro" id="IPR000600">
    <property type="entry name" value="ROK"/>
</dbReference>
<comment type="similarity">
    <text evidence="1">Belongs to the ROK (NagC/XylR) family.</text>
</comment>